<dbReference type="Proteomes" id="UP000431264">
    <property type="component" value="Unassembled WGS sequence"/>
</dbReference>
<dbReference type="RefSeq" id="WP_140997323.1">
    <property type="nucleotide sequence ID" value="NZ_VDCZ01000004.1"/>
</dbReference>
<proteinExistence type="predicted"/>
<protein>
    <submittedName>
        <fullName evidence="2">Glycosyltransferase</fullName>
    </submittedName>
</protein>
<dbReference type="GO" id="GO:0016740">
    <property type="term" value="F:transferase activity"/>
    <property type="evidence" value="ECO:0007669"/>
    <property type="project" value="UniProtKB-KW"/>
</dbReference>
<dbReference type="OrthoDB" id="952827at2"/>
<sequence length="146" mass="16966">MKTGIIIICHNQEKTLDTLQCVQHIHHSKNIEFCFVNNNSNDNTYELLKEISEVCQNVSVVNINKYKKDISAIRAGARFMFDQFTIQYLGFVTADMIGKYENLSQLLAKILNNQLHIVSSRQSFLKQRKMKLTLFQSLFPISDYLE</sequence>
<dbReference type="EMBL" id="WQLW01000004">
    <property type="protein sequence ID" value="MVO08931.1"/>
    <property type="molecule type" value="Genomic_DNA"/>
</dbReference>
<dbReference type="Gene3D" id="3.90.550.10">
    <property type="entry name" value="Spore Coat Polysaccharide Biosynthesis Protein SpsA, Chain A"/>
    <property type="match status" value="1"/>
</dbReference>
<keyword evidence="2" id="KW-0808">Transferase</keyword>
<dbReference type="InterPro" id="IPR001173">
    <property type="entry name" value="Glyco_trans_2-like"/>
</dbReference>
<dbReference type="Pfam" id="PF00535">
    <property type="entry name" value="Glycos_transf_2"/>
    <property type="match status" value="1"/>
</dbReference>
<comment type="caution">
    <text evidence="2">The sequence shown here is derived from an EMBL/GenBank/DDBJ whole genome shotgun (WGS) entry which is preliminary data.</text>
</comment>
<evidence type="ECO:0000259" key="1">
    <source>
        <dbReference type="Pfam" id="PF00535"/>
    </source>
</evidence>
<keyword evidence="3" id="KW-1185">Reference proteome</keyword>
<dbReference type="InterPro" id="IPR029044">
    <property type="entry name" value="Nucleotide-diphossugar_trans"/>
</dbReference>
<dbReference type="SUPFAM" id="SSF53448">
    <property type="entry name" value="Nucleotide-diphospho-sugar transferases"/>
    <property type="match status" value="1"/>
</dbReference>
<reference evidence="3" key="1">
    <citation type="submission" date="2019-05" db="EMBL/GenBank/DDBJ databases">
        <title>Flavobacterium profundi sp. nov., isolated from a deep-sea seamount.</title>
        <authorList>
            <person name="Zhang D.-C."/>
        </authorList>
    </citation>
    <scope>NUCLEOTIDE SEQUENCE [LARGE SCALE GENOMIC DNA]</scope>
    <source>
        <strain evidence="3">TP390</strain>
    </source>
</reference>
<accession>A0A6I4IL13</accession>
<organism evidence="2 3">
    <name type="scientific">Flavobacterium profundi</name>
    <dbReference type="NCBI Taxonomy" id="1774945"/>
    <lineage>
        <taxon>Bacteria</taxon>
        <taxon>Pseudomonadati</taxon>
        <taxon>Bacteroidota</taxon>
        <taxon>Flavobacteriia</taxon>
        <taxon>Flavobacteriales</taxon>
        <taxon>Flavobacteriaceae</taxon>
        <taxon>Flavobacterium</taxon>
    </lineage>
</organism>
<dbReference type="AlphaFoldDB" id="A0A6I4IL13"/>
<evidence type="ECO:0000313" key="2">
    <source>
        <dbReference type="EMBL" id="MVO08931.1"/>
    </source>
</evidence>
<evidence type="ECO:0000313" key="3">
    <source>
        <dbReference type="Proteomes" id="UP000431264"/>
    </source>
</evidence>
<gene>
    <name evidence="2" type="ORF">GOQ30_07105</name>
</gene>
<feature type="domain" description="Glycosyltransferase 2-like" evidence="1">
    <location>
        <begin position="5"/>
        <end position="119"/>
    </location>
</feature>
<name>A0A6I4IL13_9FLAO</name>